<dbReference type="Proteomes" id="UP000714275">
    <property type="component" value="Unassembled WGS sequence"/>
</dbReference>
<comment type="caution">
    <text evidence="1">The sequence shown here is derived from an EMBL/GenBank/DDBJ whole genome shotgun (WGS) entry which is preliminary data.</text>
</comment>
<dbReference type="EMBL" id="JABBWD010000020">
    <property type="protein sequence ID" value="KAG1777589.1"/>
    <property type="molecule type" value="Genomic_DNA"/>
</dbReference>
<accession>A0A9P6ZVI5</accession>
<gene>
    <name evidence="1" type="ORF">EV702DRAFT_946255</name>
</gene>
<keyword evidence="2" id="KW-1185">Reference proteome</keyword>
<proteinExistence type="predicted"/>
<evidence type="ECO:0000313" key="2">
    <source>
        <dbReference type="Proteomes" id="UP000714275"/>
    </source>
</evidence>
<feature type="non-terminal residue" evidence="1">
    <location>
        <position position="73"/>
    </location>
</feature>
<name>A0A9P6ZVI5_9AGAM</name>
<protein>
    <submittedName>
        <fullName evidence="1">Uncharacterized protein</fullName>
    </submittedName>
</protein>
<sequence>YISWERKQIALHMSLLNIGDSMIRRYTGISERSLRYMRKTFQETGEVMRTPVCAGRPRILDTLDVNVSHCLLL</sequence>
<dbReference type="OrthoDB" id="2963563at2759"/>
<feature type="non-terminal residue" evidence="1">
    <location>
        <position position="1"/>
    </location>
</feature>
<reference evidence="1" key="1">
    <citation type="journal article" date="2020" name="New Phytol.">
        <title>Comparative genomics reveals dynamic genome evolution in host specialist ectomycorrhizal fungi.</title>
        <authorList>
            <person name="Lofgren L.A."/>
            <person name="Nguyen N.H."/>
            <person name="Vilgalys R."/>
            <person name="Ruytinx J."/>
            <person name="Liao H.L."/>
            <person name="Branco S."/>
            <person name="Kuo A."/>
            <person name="LaButti K."/>
            <person name="Lipzen A."/>
            <person name="Andreopoulos W."/>
            <person name="Pangilinan J."/>
            <person name="Riley R."/>
            <person name="Hundley H."/>
            <person name="Na H."/>
            <person name="Barry K."/>
            <person name="Grigoriev I.V."/>
            <person name="Stajich J.E."/>
            <person name="Kennedy P.G."/>
        </authorList>
    </citation>
    <scope>NUCLEOTIDE SEQUENCE</scope>
    <source>
        <strain evidence="1">DOB743</strain>
    </source>
</reference>
<dbReference type="AlphaFoldDB" id="A0A9P6ZVI5"/>
<evidence type="ECO:0000313" key="1">
    <source>
        <dbReference type="EMBL" id="KAG1777589.1"/>
    </source>
</evidence>
<organism evidence="1 2">
    <name type="scientific">Suillus placidus</name>
    <dbReference type="NCBI Taxonomy" id="48579"/>
    <lineage>
        <taxon>Eukaryota</taxon>
        <taxon>Fungi</taxon>
        <taxon>Dikarya</taxon>
        <taxon>Basidiomycota</taxon>
        <taxon>Agaricomycotina</taxon>
        <taxon>Agaricomycetes</taxon>
        <taxon>Agaricomycetidae</taxon>
        <taxon>Boletales</taxon>
        <taxon>Suillineae</taxon>
        <taxon>Suillaceae</taxon>
        <taxon>Suillus</taxon>
    </lineage>
</organism>